<sequence length="766" mass="85289">MSSTETLLKTLLRNPYSIKSISQAKQLHAQIIKTNTTHLNLYHESLIGFNAFHPSLPSLALKSIIRCYTSNGLFLQTLTAFVKMWDSGDYPDHNVFPSVLKSCTHLMDLRFGESVHGCVIRVGLDSDLYTGNALMNMYSKLETSGGNGGLSDVACQVFDKMPRLGNVVGNDMCFEVSSDGNMVHFGRNLDRERVAGGSTMGCSMKTSYVSPQSNKQTGFFDRFGGMSNKVSRRNGENGALLMYNVRKVFEMMPKKDLVSWNTVIAGYAQNGFYKEALNMVREMGSASHLQPDSFTLSSVLPIFAEYVDVMKGKEIHGYAIRHGLDTDVYIGSSLIDMYANCTRVEDSCRVFNLLPQPDSVSWNSVIAGCVQNGAFDEGLKLFRQMLMAKIKPVNVSFSSIMPACAHLTTLHLGKQLHGRIIRGGLDDNLFIASSLVDMYARCGNIKTARWIFNDMEQNDIVSWTAMIMGCALHGHANEAISLFGQMEMEGVKPNSVAFLAVLTACSHAKMVEEAWQYFNSMVRDYGISPGLEHYASVADLLARAGKLEEAYGFISRMHIEPAGSVWSTLLASCRVHKNIELAEKVAEKIFSLDPNNTGAYVLLSNTYSAAGRWKEAAKLRTIMRDKGTRKKPACSWIEVNNEVHAFVAGDKSHPCYDKINEVMTILLEVMEREGYVVDTNEVLHDIEEEQKRELLCSHSERLAIAFGIISTPVGSTIRVTKNLRVCVDCHIATKFISKIVGREIIVRDNSRFHHFRDGKCSCGDYW</sequence>
<reference evidence="1 2" key="1">
    <citation type="journal article" date="2021" name="Hortic Res">
        <title>High-quality reference genome and annotation aids understanding of berry development for evergreen blueberry (Vaccinium darrowii).</title>
        <authorList>
            <person name="Yu J."/>
            <person name="Hulse-Kemp A.M."/>
            <person name="Babiker E."/>
            <person name="Staton M."/>
        </authorList>
    </citation>
    <scope>NUCLEOTIDE SEQUENCE [LARGE SCALE GENOMIC DNA]</scope>
    <source>
        <strain evidence="2">cv. NJ 8807/NJ 8810</strain>
        <tissue evidence="1">Young leaf</tissue>
    </source>
</reference>
<protein>
    <submittedName>
        <fullName evidence="1">Uncharacterized protein</fullName>
    </submittedName>
</protein>
<comment type="caution">
    <text evidence="1">The sequence shown here is derived from an EMBL/GenBank/DDBJ whole genome shotgun (WGS) entry which is preliminary data.</text>
</comment>
<dbReference type="EMBL" id="CM037151">
    <property type="protein sequence ID" value="KAH7843418.1"/>
    <property type="molecule type" value="Genomic_DNA"/>
</dbReference>
<accession>A0ACB7XR68</accession>
<evidence type="ECO:0000313" key="2">
    <source>
        <dbReference type="Proteomes" id="UP000828048"/>
    </source>
</evidence>
<name>A0ACB7XR68_9ERIC</name>
<evidence type="ECO:0000313" key="1">
    <source>
        <dbReference type="EMBL" id="KAH7843418.1"/>
    </source>
</evidence>
<gene>
    <name evidence="1" type="ORF">Vadar_016407</name>
</gene>
<dbReference type="Proteomes" id="UP000828048">
    <property type="component" value="Chromosome 1"/>
</dbReference>
<keyword evidence="2" id="KW-1185">Reference proteome</keyword>
<organism evidence="1 2">
    <name type="scientific">Vaccinium darrowii</name>
    <dbReference type="NCBI Taxonomy" id="229202"/>
    <lineage>
        <taxon>Eukaryota</taxon>
        <taxon>Viridiplantae</taxon>
        <taxon>Streptophyta</taxon>
        <taxon>Embryophyta</taxon>
        <taxon>Tracheophyta</taxon>
        <taxon>Spermatophyta</taxon>
        <taxon>Magnoliopsida</taxon>
        <taxon>eudicotyledons</taxon>
        <taxon>Gunneridae</taxon>
        <taxon>Pentapetalae</taxon>
        <taxon>asterids</taxon>
        <taxon>Ericales</taxon>
        <taxon>Ericaceae</taxon>
        <taxon>Vaccinioideae</taxon>
        <taxon>Vaccinieae</taxon>
        <taxon>Vaccinium</taxon>
    </lineage>
</organism>
<proteinExistence type="predicted"/>